<dbReference type="SUPFAM" id="SSF53335">
    <property type="entry name" value="S-adenosyl-L-methionine-dependent methyltransferases"/>
    <property type="match status" value="1"/>
</dbReference>
<evidence type="ECO:0000313" key="2">
    <source>
        <dbReference type="EMBL" id="KAK8738741.1"/>
    </source>
</evidence>
<evidence type="ECO:0000256" key="1">
    <source>
        <dbReference type="SAM" id="MobiDB-lite"/>
    </source>
</evidence>
<evidence type="ECO:0008006" key="4">
    <source>
        <dbReference type="Google" id="ProtNLM"/>
    </source>
</evidence>
<dbReference type="Gene3D" id="3.40.50.150">
    <property type="entry name" value="Vaccinia Virus protein VP39"/>
    <property type="match status" value="1"/>
</dbReference>
<dbReference type="InterPro" id="IPR029063">
    <property type="entry name" value="SAM-dependent_MTases_sf"/>
</dbReference>
<evidence type="ECO:0000313" key="3">
    <source>
        <dbReference type="Proteomes" id="UP001445076"/>
    </source>
</evidence>
<reference evidence="2 3" key="1">
    <citation type="journal article" date="2024" name="BMC Genomics">
        <title>Genome assembly of redclaw crayfish (Cherax quadricarinatus) provides insights into its immune adaptation and hypoxia tolerance.</title>
        <authorList>
            <person name="Liu Z."/>
            <person name="Zheng J."/>
            <person name="Li H."/>
            <person name="Fang K."/>
            <person name="Wang S."/>
            <person name="He J."/>
            <person name="Zhou D."/>
            <person name="Weng S."/>
            <person name="Chi M."/>
            <person name="Gu Z."/>
            <person name="He J."/>
            <person name="Li F."/>
            <person name="Wang M."/>
        </authorList>
    </citation>
    <scope>NUCLEOTIDE SEQUENCE [LARGE SCALE GENOMIC DNA]</scope>
    <source>
        <strain evidence="2">ZL_2023a</strain>
    </source>
</reference>
<proteinExistence type="predicted"/>
<sequence length="368" mass="41133">DSVLSGLLSSSFQPDRPDNPLASRVPLRPTKLGVATTVMWSMDLKGAQEAFLAVLQQIPQPETRKAFLAWVDDTWIRGVPPTLMVCPPPCPPPPLAPACTSDYSSGDTKLRKIADDLREIMPLNAILPTEQITFPSVGENADCDPTHTLHVDAFLYDEDMVDELCDTGELARNYCVDCSSHNTQPITYISHSASRERLAYIFRALLPPIPEDTILLDIGSRLGAVLYGAYIYTKCRRIVGVEINQDLCQVQQTIINKYQFQDRVQVIPGDIQEQGEVVRAADIICLNNVFEFFMPAGVQARIWAFLRSNVKKGALLVTIPSLEDSLQYIDCGFRHQEWAREVPPHNPNITAPFDFQSETSEVKLYQVI</sequence>
<dbReference type="InterPro" id="IPR026669">
    <property type="entry name" value="Arsenite_MeTrfase-like"/>
</dbReference>
<protein>
    <recommendedName>
        <fullName evidence="4">Methyltransferase type 11 domain-containing protein</fullName>
    </recommendedName>
</protein>
<organism evidence="2 3">
    <name type="scientific">Cherax quadricarinatus</name>
    <name type="common">Australian red claw crayfish</name>
    <dbReference type="NCBI Taxonomy" id="27406"/>
    <lineage>
        <taxon>Eukaryota</taxon>
        <taxon>Metazoa</taxon>
        <taxon>Ecdysozoa</taxon>
        <taxon>Arthropoda</taxon>
        <taxon>Crustacea</taxon>
        <taxon>Multicrustacea</taxon>
        <taxon>Malacostraca</taxon>
        <taxon>Eumalacostraca</taxon>
        <taxon>Eucarida</taxon>
        <taxon>Decapoda</taxon>
        <taxon>Pleocyemata</taxon>
        <taxon>Astacidea</taxon>
        <taxon>Parastacoidea</taxon>
        <taxon>Parastacidae</taxon>
        <taxon>Cherax</taxon>
    </lineage>
</organism>
<dbReference type="PANTHER" id="PTHR43675">
    <property type="entry name" value="ARSENITE METHYLTRANSFERASE"/>
    <property type="match status" value="1"/>
</dbReference>
<comment type="caution">
    <text evidence="2">The sequence shown here is derived from an EMBL/GenBank/DDBJ whole genome shotgun (WGS) entry which is preliminary data.</text>
</comment>
<dbReference type="GO" id="GO:0008168">
    <property type="term" value="F:methyltransferase activity"/>
    <property type="evidence" value="ECO:0007669"/>
    <property type="project" value="TreeGrafter"/>
</dbReference>
<feature type="region of interest" description="Disordered" evidence="1">
    <location>
        <begin position="1"/>
        <end position="24"/>
    </location>
</feature>
<dbReference type="EMBL" id="JARKIK010000038">
    <property type="protein sequence ID" value="KAK8738741.1"/>
    <property type="molecule type" value="Genomic_DNA"/>
</dbReference>
<dbReference type="AlphaFoldDB" id="A0AAW0XHL2"/>
<accession>A0AAW0XHL2</accession>
<dbReference type="PANTHER" id="PTHR43675:SF1">
    <property type="entry name" value="RIKEN CDNA 2700097O09 GENE"/>
    <property type="match status" value="1"/>
</dbReference>
<name>A0AAW0XHL2_CHEQU</name>
<keyword evidence="3" id="KW-1185">Reference proteome</keyword>
<gene>
    <name evidence="2" type="ORF">OTU49_003653</name>
</gene>
<dbReference type="Proteomes" id="UP001445076">
    <property type="component" value="Unassembled WGS sequence"/>
</dbReference>
<feature type="non-terminal residue" evidence="2">
    <location>
        <position position="1"/>
    </location>
</feature>